<protein>
    <recommendedName>
        <fullName evidence="3">Secretion system C-terminal sorting domain-containing protein</fullName>
    </recommendedName>
</protein>
<evidence type="ECO:0000313" key="4">
    <source>
        <dbReference type="EMBL" id="OXG05817.1"/>
    </source>
</evidence>
<feature type="domain" description="Secretion system C-terminal sorting" evidence="3">
    <location>
        <begin position="466"/>
        <end position="534"/>
    </location>
</feature>
<keyword evidence="1 2" id="KW-0732">Signal</keyword>
<comment type="caution">
    <text evidence="4">The sequence shown here is derived from an EMBL/GenBank/DDBJ whole genome shotgun (WGS) entry which is preliminary data.</text>
</comment>
<keyword evidence="5" id="KW-1185">Reference proteome</keyword>
<accession>A0A227P798</accession>
<name>A0A227P798_9FLAO</name>
<dbReference type="InterPro" id="IPR026444">
    <property type="entry name" value="Secre_tail"/>
</dbReference>
<dbReference type="EMBL" id="MUGS01000020">
    <property type="protein sequence ID" value="OXG05817.1"/>
    <property type="molecule type" value="Genomic_DNA"/>
</dbReference>
<evidence type="ECO:0000259" key="3">
    <source>
        <dbReference type="Pfam" id="PF18962"/>
    </source>
</evidence>
<feature type="signal peptide" evidence="2">
    <location>
        <begin position="1"/>
        <end position="19"/>
    </location>
</feature>
<evidence type="ECO:0000313" key="5">
    <source>
        <dbReference type="Proteomes" id="UP000214684"/>
    </source>
</evidence>
<sequence>MKTKLLLFLFAFFISKINAQQMIYDFSPGIAQSFKKFDQKIYFEGYDTNNGRALWQSDGTTDNTFLFKDTHDRNDNISTIKTGSAVMNNTFYFIASDENSAGEIWKTNGTDEGTVKVTNFLNGRVKTLTVVGNFIYFLITKEDDKLDVWKTDGTDSGTVLVKEISSIWNIPSFEGQCNNMFMFSIQPAWTGNSRVWRSDGTSAGTFPVSEEMDGNGSGLVGGIGGTSILTQFITYNNKLYFASRYFLFETDGTVGNTKKVATVRNTFLGGLVDYDDVIVVDNSLYLMFVSQKSFINSIGNISILKFDTTNNTIVSVYEKNIDKYFFASNLTRIGNSLVFTTSNATEGTELVSLNLADNVVSNIGQMAAANDLQAPGLALSTTLASTIKFNENQYFIHAGIDKDNNRKGWIYDLNLKTLENISNLDNVRLPFEFNNYLYYTKDGKLWKYSRNLSNPLIESKSPLVFFPNPSNAFVNIQTENNNEVESVQIFDLNGKLLSNKADFNDNKIDITSLNQGAYIFKVKVNGTEISKKIIKK</sequence>
<evidence type="ECO:0000256" key="1">
    <source>
        <dbReference type="ARBA" id="ARBA00022729"/>
    </source>
</evidence>
<dbReference type="NCBIfam" id="TIGR04183">
    <property type="entry name" value="Por_Secre_tail"/>
    <property type="match status" value="1"/>
</dbReference>
<dbReference type="AlphaFoldDB" id="A0A227P798"/>
<gene>
    <name evidence="4" type="ORF">B0A64_12115</name>
</gene>
<organism evidence="4 5">
    <name type="scientific">Flavobacterium araucananum</name>
    <dbReference type="NCBI Taxonomy" id="946678"/>
    <lineage>
        <taxon>Bacteria</taxon>
        <taxon>Pseudomonadati</taxon>
        <taxon>Bacteroidota</taxon>
        <taxon>Flavobacteriia</taxon>
        <taxon>Flavobacteriales</taxon>
        <taxon>Flavobacteriaceae</taxon>
        <taxon>Flavobacterium</taxon>
    </lineage>
</organism>
<evidence type="ECO:0000256" key="2">
    <source>
        <dbReference type="SAM" id="SignalP"/>
    </source>
</evidence>
<dbReference type="OrthoDB" id="1489153at2"/>
<proteinExistence type="predicted"/>
<feature type="chain" id="PRO_5030039299" description="Secretion system C-terminal sorting domain-containing protein" evidence="2">
    <location>
        <begin position="20"/>
        <end position="536"/>
    </location>
</feature>
<dbReference type="Proteomes" id="UP000214684">
    <property type="component" value="Unassembled WGS sequence"/>
</dbReference>
<dbReference type="RefSeq" id="WP_089479783.1">
    <property type="nucleotide sequence ID" value="NZ_MUGS01000020.1"/>
</dbReference>
<reference evidence="4 5" key="1">
    <citation type="submission" date="2016-11" db="EMBL/GenBank/DDBJ databases">
        <title>Whole genomes of Flavobacteriaceae.</title>
        <authorList>
            <person name="Stine C."/>
            <person name="Li C."/>
            <person name="Tadesse D."/>
        </authorList>
    </citation>
    <scope>NUCLEOTIDE SEQUENCE [LARGE SCALE GENOMIC DNA]</scope>
    <source>
        <strain evidence="4 5">DSM 24704</strain>
    </source>
</reference>
<dbReference type="Pfam" id="PF18962">
    <property type="entry name" value="Por_Secre_tail"/>
    <property type="match status" value="1"/>
</dbReference>